<dbReference type="Proteomes" id="UP001595748">
    <property type="component" value="Unassembled WGS sequence"/>
</dbReference>
<evidence type="ECO:0000313" key="3">
    <source>
        <dbReference type="Proteomes" id="UP001595748"/>
    </source>
</evidence>
<protein>
    <submittedName>
        <fullName evidence="2">Uncharacterized protein</fullName>
    </submittedName>
</protein>
<proteinExistence type="predicted"/>
<name>A0ABV8A980_9DEIO</name>
<feature type="region of interest" description="Disordered" evidence="1">
    <location>
        <begin position="1"/>
        <end position="21"/>
    </location>
</feature>
<dbReference type="EMBL" id="JBHRZF010000125">
    <property type="protein sequence ID" value="MFC3861131.1"/>
    <property type="molecule type" value="Genomic_DNA"/>
</dbReference>
<sequence>MTRNPFQRSKAPPAPSAFQFTTPGGLALPTATLRRQLALVGGPLEVMHLTAHFMKQANEQQIPVILLGGPQDSAFLDLPDLLELNPVRTAALPRLLAGTSPEQLREVLTEATSSFRSLLGSGPQILFTGRHLGGHWPFVMGRLPAFAQQGGVVIADVRNQLSTPLPQVFNHFLVWPEGTERMNRAVERWQRHQSARPYRVEPEPEGSVALWSATG</sequence>
<evidence type="ECO:0000313" key="2">
    <source>
        <dbReference type="EMBL" id="MFC3861131.1"/>
    </source>
</evidence>
<keyword evidence="3" id="KW-1185">Reference proteome</keyword>
<reference evidence="3" key="1">
    <citation type="journal article" date="2019" name="Int. J. Syst. Evol. Microbiol.">
        <title>The Global Catalogue of Microorganisms (GCM) 10K type strain sequencing project: providing services to taxonomists for standard genome sequencing and annotation.</title>
        <authorList>
            <consortium name="The Broad Institute Genomics Platform"/>
            <consortium name="The Broad Institute Genome Sequencing Center for Infectious Disease"/>
            <person name="Wu L."/>
            <person name="Ma J."/>
        </authorList>
    </citation>
    <scope>NUCLEOTIDE SEQUENCE [LARGE SCALE GENOMIC DNA]</scope>
    <source>
        <strain evidence="3">CCTCC AB 2013263</strain>
    </source>
</reference>
<accession>A0ABV8A980</accession>
<comment type="caution">
    <text evidence="2">The sequence shown here is derived from an EMBL/GenBank/DDBJ whole genome shotgun (WGS) entry which is preliminary data.</text>
</comment>
<gene>
    <name evidence="2" type="ORF">ACFOPQ_10205</name>
</gene>
<organism evidence="2 3">
    <name type="scientific">Deinococcus antarcticus</name>
    <dbReference type="NCBI Taxonomy" id="1298767"/>
    <lineage>
        <taxon>Bacteria</taxon>
        <taxon>Thermotogati</taxon>
        <taxon>Deinococcota</taxon>
        <taxon>Deinococci</taxon>
        <taxon>Deinococcales</taxon>
        <taxon>Deinococcaceae</taxon>
        <taxon>Deinococcus</taxon>
    </lineage>
</organism>
<evidence type="ECO:0000256" key="1">
    <source>
        <dbReference type="SAM" id="MobiDB-lite"/>
    </source>
</evidence>
<dbReference type="RefSeq" id="WP_380077724.1">
    <property type="nucleotide sequence ID" value="NZ_JBHRZF010000125.1"/>
</dbReference>